<dbReference type="GO" id="GO:0071949">
    <property type="term" value="F:FAD binding"/>
    <property type="evidence" value="ECO:0007669"/>
    <property type="project" value="InterPro"/>
</dbReference>
<dbReference type="RefSeq" id="WP_123100637.1">
    <property type="nucleotide sequence ID" value="NZ_RIBZ01000211.1"/>
</dbReference>
<dbReference type="Gene3D" id="3.50.50.60">
    <property type="entry name" value="FAD/NAD(P)-binding domain"/>
    <property type="match status" value="1"/>
</dbReference>
<dbReference type="GO" id="GO:0016709">
    <property type="term" value="F:oxidoreductase activity, acting on paired donors, with incorporation or reduction of molecular oxygen, NAD(P)H as one donor, and incorporation of one atom of oxygen"/>
    <property type="evidence" value="ECO:0007669"/>
    <property type="project" value="UniProtKB-ARBA"/>
</dbReference>
<evidence type="ECO:0000256" key="1">
    <source>
        <dbReference type="ARBA" id="ARBA00001974"/>
    </source>
</evidence>
<dbReference type="AlphaFoldDB" id="A0A3M8W981"/>
<evidence type="ECO:0000259" key="4">
    <source>
        <dbReference type="Pfam" id="PF01494"/>
    </source>
</evidence>
<reference evidence="5 6" key="1">
    <citation type="submission" date="2018-11" db="EMBL/GenBank/DDBJ databases">
        <title>The Potential of Streptomyces as Biocontrol Agents against the Tomato grey mould, Botrytis cinerea (Gray mold) Frontiers in Microbiology.</title>
        <authorList>
            <person name="Li D."/>
        </authorList>
    </citation>
    <scope>NUCLEOTIDE SEQUENCE [LARGE SCALE GENOMIC DNA]</scope>
    <source>
        <strain evidence="5 6">NEAU-LD23</strain>
    </source>
</reference>
<dbReference type="InterPro" id="IPR050641">
    <property type="entry name" value="RIFMO-like"/>
</dbReference>
<evidence type="ECO:0000256" key="2">
    <source>
        <dbReference type="ARBA" id="ARBA00022630"/>
    </source>
</evidence>
<keyword evidence="3" id="KW-0274">FAD</keyword>
<dbReference type="InterPro" id="IPR002938">
    <property type="entry name" value="FAD-bd"/>
</dbReference>
<feature type="domain" description="FAD-binding" evidence="4">
    <location>
        <begin position="6"/>
        <end position="355"/>
    </location>
</feature>
<evidence type="ECO:0000313" key="6">
    <source>
        <dbReference type="Proteomes" id="UP000275401"/>
    </source>
</evidence>
<evidence type="ECO:0000256" key="3">
    <source>
        <dbReference type="ARBA" id="ARBA00022827"/>
    </source>
</evidence>
<dbReference type="Proteomes" id="UP000275401">
    <property type="component" value="Unassembled WGS sequence"/>
</dbReference>
<dbReference type="Pfam" id="PF21274">
    <property type="entry name" value="Rng_hyd_C"/>
    <property type="match status" value="1"/>
</dbReference>
<keyword evidence="6" id="KW-1185">Reference proteome</keyword>
<dbReference type="PANTHER" id="PTHR43004">
    <property type="entry name" value="TRK SYSTEM POTASSIUM UPTAKE PROTEIN"/>
    <property type="match status" value="1"/>
</dbReference>
<comment type="caution">
    <text evidence="5">The sequence shown here is derived from an EMBL/GenBank/DDBJ whole genome shotgun (WGS) entry which is preliminary data.</text>
</comment>
<protein>
    <submittedName>
        <fullName evidence="5">FAD-dependent oxidoreductase</fullName>
    </submittedName>
</protein>
<dbReference type="EMBL" id="RIBZ01000211">
    <property type="protein sequence ID" value="RNG26097.1"/>
    <property type="molecule type" value="Genomic_DNA"/>
</dbReference>
<accession>A0A3M8W981</accession>
<sequence>MDVNQDVDVTVVGAGPVGLVLAAELALAGATVQVLERRAEPDEAMKAGAINVPTAEALDRRGLLPAAEQVQRELLSPPDDGRRAPESRFTGHFAGMVLDPDRVDWSDPDLAAHTAVAGARWVPQRELEALLADHVVRLGIPVRRGVGVTALDDTGDGVLVGTTAGPVRTGWLVGCDGGRSTVRRLAGIDFPGTAPELTGHLAVVDIADPSMLASGWVWSTRGAYRYGPQPGRVVTVEFDGPPADRSVPVTLEEVQTSLRRVSGTDVTVTALRGAATRWTDNARQAAAYRSGRVLLAGDAAHVHSPFGGQGLNLGVGDAMNLGWKLGGVAAGWAPEGLLDTYDAERRPLGAWVLDWTRAQTGVMRGDAPSAALREVVGDLLSTREGATYAVKKISGVTQCIDLPGGHPLVGRFAPDLWLGDGSRLADHGHGGGFLLLDRTPGGVFARRAAPWAGRVSSVTDDRATPTGVLVRPDGVVAWASDATDPAAVTDLEAVLRQWAGAPSASPLLHRR</sequence>
<dbReference type="Gene3D" id="3.40.30.120">
    <property type="match status" value="1"/>
</dbReference>
<dbReference type="SUPFAM" id="SSF51905">
    <property type="entry name" value="FAD/NAD(P)-binding domain"/>
    <property type="match status" value="1"/>
</dbReference>
<dbReference type="PANTHER" id="PTHR43004:SF19">
    <property type="entry name" value="BINDING MONOOXYGENASE, PUTATIVE (JCVI)-RELATED"/>
    <property type="match status" value="1"/>
</dbReference>
<organism evidence="5 6">
    <name type="scientific">Streptomyces botrytidirepellens</name>
    <dbReference type="NCBI Taxonomy" id="2486417"/>
    <lineage>
        <taxon>Bacteria</taxon>
        <taxon>Bacillati</taxon>
        <taxon>Actinomycetota</taxon>
        <taxon>Actinomycetes</taxon>
        <taxon>Kitasatosporales</taxon>
        <taxon>Streptomycetaceae</taxon>
        <taxon>Streptomyces</taxon>
    </lineage>
</organism>
<name>A0A3M8W981_9ACTN</name>
<dbReference type="InterPro" id="IPR036188">
    <property type="entry name" value="FAD/NAD-bd_sf"/>
</dbReference>
<evidence type="ECO:0000313" key="5">
    <source>
        <dbReference type="EMBL" id="RNG26097.1"/>
    </source>
</evidence>
<dbReference type="Pfam" id="PF01494">
    <property type="entry name" value="FAD_binding_3"/>
    <property type="match status" value="1"/>
</dbReference>
<dbReference type="Gene3D" id="3.30.70.2450">
    <property type="match status" value="1"/>
</dbReference>
<keyword evidence="2" id="KW-0285">Flavoprotein</keyword>
<comment type="cofactor">
    <cofactor evidence="1">
        <name>FAD</name>
        <dbReference type="ChEBI" id="CHEBI:57692"/>
    </cofactor>
</comment>
<proteinExistence type="predicted"/>
<gene>
    <name evidence="5" type="ORF">EEJ42_16195</name>
</gene>
<dbReference type="PRINTS" id="PR00420">
    <property type="entry name" value="RNGMNOXGNASE"/>
</dbReference>